<dbReference type="InterPro" id="IPR001498">
    <property type="entry name" value="Impact_N"/>
</dbReference>
<dbReference type="GO" id="GO:0140469">
    <property type="term" value="P:GCN2-mediated signaling"/>
    <property type="evidence" value="ECO:0007669"/>
    <property type="project" value="TreeGrafter"/>
</dbReference>
<dbReference type="AlphaFoldDB" id="A0A166B2C3"/>
<dbReference type="SUPFAM" id="SSF54211">
    <property type="entry name" value="Ribosomal protein S5 domain 2-like"/>
    <property type="match status" value="1"/>
</dbReference>
<dbReference type="GO" id="GO:0006446">
    <property type="term" value="P:regulation of translational initiation"/>
    <property type="evidence" value="ECO:0007669"/>
    <property type="project" value="TreeGrafter"/>
</dbReference>
<evidence type="ECO:0000313" key="5">
    <source>
        <dbReference type="Proteomes" id="UP000076532"/>
    </source>
</evidence>
<dbReference type="Pfam" id="PF01205">
    <property type="entry name" value="Impact_N"/>
    <property type="match status" value="1"/>
</dbReference>
<evidence type="ECO:0000313" key="4">
    <source>
        <dbReference type="EMBL" id="KZP12206.1"/>
    </source>
</evidence>
<dbReference type="InterPro" id="IPR020568">
    <property type="entry name" value="Ribosomal_Su5_D2-typ_SF"/>
</dbReference>
<sequence length="245" mass="27134">MSNLDSFIKSSRPPPQRIQESREITDRESTFAASIYRARSTAEVRACVKHLKQVVHAPNPASHEIAAWRCMMVKPGKTGLGGEDDFELHSGCEDDGENWAGARVLKVMQSEGVIDAVVVVSRWYGGVMLEIRVGPVRFTHIETCTREVCRVFKLKEDIEDCVSSLTTLDDILVGLRDDLAKTAASAAIEPLGDPDRASSQKAPKKQDYTGFHTEQDLAKAKRLVTARENAIRSVKLLIAKKEQKS</sequence>
<dbReference type="EMBL" id="KV417651">
    <property type="protein sequence ID" value="KZP12206.1"/>
    <property type="molecule type" value="Genomic_DNA"/>
</dbReference>
<name>A0A166B2C3_9AGAM</name>
<dbReference type="InterPro" id="IPR023582">
    <property type="entry name" value="Impact"/>
</dbReference>
<comment type="similarity">
    <text evidence="1">Belongs to the IMPACT family.</text>
</comment>
<feature type="region of interest" description="Disordered" evidence="2">
    <location>
        <begin position="1"/>
        <end position="25"/>
    </location>
</feature>
<dbReference type="GO" id="GO:0005737">
    <property type="term" value="C:cytoplasm"/>
    <property type="evidence" value="ECO:0007669"/>
    <property type="project" value="TreeGrafter"/>
</dbReference>
<evidence type="ECO:0000256" key="2">
    <source>
        <dbReference type="SAM" id="MobiDB-lite"/>
    </source>
</evidence>
<evidence type="ECO:0000259" key="3">
    <source>
        <dbReference type="Pfam" id="PF01205"/>
    </source>
</evidence>
<dbReference type="OrthoDB" id="69641at2759"/>
<dbReference type="STRING" id="436010.A0A166B2C3"/>
<feature type="region of interest" description="Disordered" evidence="2">
    <location>
        <begin position="190"/>
        <end position="213"/>
    </location>
</feature>
<reference evidence="4 5" key="1">
    <citation type="journal article" date="2016" name="Mol. Biol. Evol.">
        <title>Comparative Genomics of Early-Diverging Mushroom-Forming Fungi Provides Insights into the Origins of Lignocellulose Decay Capabilities.</title>
        <authorList>
            <person name="Nagy L.G."/>
            <person name="Riley R."/>
            <person name="Tritt A."/>
            <person name="Adam C."/>
            <person name="Daum C."/>
            <person name="Floudas D."/>
            <person name="Sun H."/>
            <person name="Yadav J.S."/>
            <person name="Pangilinan J."/>
            <person name="Larsson K.H."/>
            <person name="Matsuura K."/>
            <person name="Barry K."/>
            <person name="Labutti K."/>
            <person name="Kuo R."/>
            <person name="Ohm R.A."/>
            <person name="Bhattacharya S.S."/>
            <person name="Shirouzu T."/>
            <person name="Yoshinaga Y."/>
            <person name="Martin F.M."/>
            <person name="Grigoriev I.V."/>
            <person name="Hibbett D.S."/>
        </authorList>
    </citation>
    <scope>NUCLEOTIDE SEQUENCE [LARGE SCALE GENOMIC DNA]</scope>
    <source>
        <strain evidence="4 5">CBS 109695</strain>
    </source>
</reference>
<proteinExistence type="inferred from homology"/>
<dbReference type="Proteomes" id="UP000076532">
    <property type="component" value="Unassembled WGS sequence"/>
</dbReference>
<dbReference type="PANTHER" id="PTHR16301">
    <property type="entry name" value="IMPACT-RELATED"/>
    <property type="match status" value="1"/>
</dbReference>
<gene>
    <name evidence="4" type="ORF">FIBSPDRAFT_937082</name>
</gene>
<dbReference type="Gene3D" id="3.30.230.30">
    <property type="entry name" value="Impact, N-terminal domain"/>
    <property type="match status" value="1"/>
</dbReference>
<keyword evidence="5" id="KW-1185">Reference proteome</keyword>
<organism evidence="4 5">
    <name type="scientific">Athelia psychrophila</name>
    <dbReference type="NCBI Taxonomy" id="1759441"/>
    <lineage>
        <taxon>Eukaryota</taxon>
        <taxon>Fungi</taxon>
        <taxon>Dikarya</taxon>
        <taxon>Basidiomycota</taxon>
        <taxon>Agaricomycotina</taxon>
        <taxon>Agaricomycetes</taxon>
        <taxon>Agaricomycetidae</taxon>
        <taxon>Atheliales</taxon>
        <taxon>Atheliaceae</taxon>
        <taxon>Athelia</taxon>
    </lineage>
</organism>
<dbReference type="InterPro" id="IPR036956">
    <property type="entry name" value="Impact_N_sf"/>
</dbReference>
<evidence type="ECO:0000256" key="1">
    <source>
        <dbReference type="ARBA" id="ARBA00007665"/>
    </source>
</evidence>
<accession>A0A166B2C3</accession>
<dbReference type="PANTHER" id="PTHR16301:SF25">
    <property type="entry name" value="PROTEIN IMPACT"/>
    <property type="match status" value="1"/>
</dbReference>
<feature type="domain" description="Impact N-terminal" evidence="3">
    <location>
        <begin position="27"/>
        <end position="148"/>
    </location>
</feature>
<protein>
    <submittedName>
        <fullName evidence="4">Ribosomal protein S5 domain 2-like protein</fullName>
    </submittedName>
</protein>